<gene>
    <name evidence="2" type="ORF">B9Q37_15355</name>
    <name evidence="3" type="ORF">DP181_05610</name>
</gene>
<keyword evidence="1" id="KW-0812">Transmembrane</keyword>
<dbReference type="AlphaFoldDB" id="A0A2J0PHQ1"/>
<reference evidence="3 5" key="2">
    <citation type="submission" date="2018-06" db="EMBL/GenBank/DDBJ databases">
        <title>ACT-28, a chromosomally-encoded AmpC with carbapenemase activity from Enterobacter kobei.</title>
        <authorList>
            <person name="Jousset A.B."/>
            <person name="Oueslati S."/>
            <person name="Bernabeu S."/>
            <person name="Takissian J."/>
            <person name="Creton E."/>
            <person name="Vogel A."/>
            <person name="Cotellon G."/>
            <person name="Bonnin R.A."/>
            <person name="Dortet L."/>
            <person name="Naas T."/>
        </authorList>
    </citation>
    <scope>NUCLEOTIDE SEQUENCE [LARGE SCALE GENOMIC DNA]</scope>
    <source>
        <strain evidence="3 5">149H6</strain>
    </source>
</reference>
<dbReference type="Proteomes" id="UP000230495">
    <property type="component" value="Unassembled WGS sequence"/>
</dbReference>
<dbReference type="EMBL" id="QMCK01000017">
    <property type="protein sequence ID" value="RAY28550.1"/>
    <property type="molecule type" value="Genomic_DNA"/>
</dbReference>
<comment type="caution">
    <text evidence="2">The sequence shown here is derived from an EMBL/GenBank/DDBJ whole genome shotgun (WGS) entry which is preliminary data.</text>
</comment>
<evidence type="ECO:0000313" key="4">
    <source>
        <dbReference type="Proteomes" id="UP000230495"/>
    </source>
</evidence>
<dbReference type="Proteomes" id="UP000250603">
    <property type="component" value="Unassembled WGS sequence"/>
</dbReference>
<protein>
    <submittedName>
        <fullName evidence="2">Uncharacterized protein</fullName>
    </submittedName>
</protein>
<evidence type="ECO:0000313" key="5">
    <source>
        <dbReference type="Proteomes" id="UP000250603"/>
    </source>
</evidence>
<accession>A0A2J0PHQ1</accession>
<keyword evidence="1" id="KW-0472">Membrane</keyword>
<sequence length="63" mass="7310">MIKAIKDWLKGQFIFFLRGATPLLFVIIFALFAVTWLPEKIAMNAIWSFVVIVGLCILLRKKR</sequence>
<keyword evidence="5" id="KW-1185">Reference proteome</keyword>
<evidence type="ECO:0000313" key="2">
    <source>
        <dbReference type="EMBL" id="PJD72758.1"/>
    </source>
</evidence>
<feature type="transmembrane region" description="Helical" evidence="1">
    <location>
        <begin position="12"/>
        <end position="35"/>
    </location>
</feature>
<proteinExistence type="predicted"/>
<evidence type="ECO:0000313" key="3">
    <source>
        <dbReference type="EMBL" id="RAY28550.1"/>
    </source>
</evidence>
<organism evidence="2">
    <name type="scientific">Enterobacter kobei</name>
    <dbReference type="NCBI Taxonomy" id="208224"/>
    <lineage>
        <taxon>Bacteria</taxon>
        <taxon>Pseudomonadati</taxon>
        <taxon>Pseudomonadota</taxon>
        <taxon>Gammaproteobacteria</taxon>
        <taxon>Enterobacterales</taxon>
        <taxon>Enterobacteriaceae</taxon>
        <taxon>Enterobacter</taxon>
        <taxon>Enterobacter cloacae complex</taxon>
    </lineage>
</organism>
<feature type="transmembrane region" description="Helical" evidence="1">
    <location>
        <begin position="41"/>
        <end position="59"/>
    </location>
</feature>
<dbReference type="EMBL" id="NEEU01000012">
    <property type="protein sequence ID" value="PJD72758.1"/>
    <property type="molecule type" value="Genomic_DNA"/>
</dbReference>
<keyword evidence="1" id="KW-1133">Transmembrane helix</keyword>
<reference evidence="2 4" key="1">
    <citation type="journal article" date="2017" name="J. Antimicrob. Chemother.">
        <title>Characterization of the population structure, drug resistance mechanisms and plasmids of the community-associated Enterobacter cloacae complex in China.</title>
        <authorList>
            <person name="Zhou K."/>
            <person name="Yu W."/>
            <person name="Cao X."/>
            <person name="Shen P."/>
            <person name="Lu H."/>
            <person name="Luo Q."/>
            <person name="Rossen J.W.A."/>
            <person name="Xiao Y."/>
        </authorList>
    </citation>
    <scope>NUCLEOTIDE SEQUENCE [LARGE SCALE GENOMIC DNA]</scope>
    <source>
        <strain evidence="2">ECC1097</strain>
    </source>
</reference>
<dbReference type="KEGG" id="eno:ECENHK_00560"/>
<name>A0A2J0PHQ1_9ENTR</name>
<evidence type="ECO:0000256" key="1">
    <source>
        <dbReference type="SAM" id="Phobius"/>
    </source>
</evidence>